<name>A0A7Y7IJ27_9MICC</name>
<dbReference type="EMBL" id="JAAMFM010000019">
    <property type="protein sequence ID" value="NVM95761.1"/>
    <property type="molecule type" value="Genomic_DNA"/>
</dbReference>
<dbReference type="SUPFAM" id="SSF56317">
    <property type="entry name" value="Carbon-nitrogen hydrolase"/>
    <property type="match status" value="1"/>
</dbReference>
<reference evidence="1 2" key="1">
    <citation type="submission" date="2020-02" db="EMBL/GenBank/DDBJ databases">
        <title>Genome sequence of strain AETb3-4.</title>
        <authorList>
            <person name="Gao J."/>
            <person name="Zhang X."/>
        </authorList>
    </citation>
    <scope>NUCLEOTIDE SEQUENCE [LARGE SCALE GENOMIC DNA]</scope>
    <source>
        <strain evidence="1 2">AETb3-4</strain>
    </source>
</reference>
<dbReference type="AlphaFoldDB" id="A0A7Y7IJ27"/>
<accession>A0A7Y7IJ27</accession>
<dbReference type="InterPro" id="IPR036526">
    <property type="entry name" value="C-N_Hydrolase_sf"/>
</dbReference>
<evidence type="ECO:0000313" key="2">
    <source>
        <dbReference type="Proteomes" id="UP000543556"/>
    </source>
</evidence>
<dbReference type="Gene3D" id="3.60.110.10">
    <property type="entry name" value="Carbon-nitrogen hydrolase"/>
    <property type="match status" value="1"/>
</dbReference>
<dbReference type="Proteomes" id="UP000543556">
    <property type="component" value="Unassembled WGS sequence"/>
</dbReference>
<proteinExistence type="predicted"/>
<gene>
    <name evidence="1" type="ORF">G6034_12730</name>
</gene>
<keyword evidence="2" id="KW-1185">Reference proteome</keyword>
<organism evidence="1 2">
    <name type="scientific">Arthrobacter wenxiniae</name>
    <dbReference type="NCBI Taxonomy" id="2713570"/>
    <lineage>
        <taxon>Bacteria</taxon>
        <taxon>Bacillati</taxon>
        <taxon>Actinomycetota</taxon>
        <taxon>Actinomycetes</taxon>
        <taxon>Micrococcales</taxon>
        <taxon>Micrococcaceae</taxon>
        <taxon>Arthrobacter</taxon>
    </lineage>
</organism>
<evidence type="ECO:0000313" key="1">
    <source>
        <dbReference type="EMBL" id="NVM95761.1"/>
    </source>
</evidence>
<comment type="caution">
    <text evidence="1">The sequence shown here is derived from an EMBL/GenBank/DDBJ whole genome shotgun (WGS) entry which is preliminary data.</text>
</comment>
<protein>
    <submittedName>
        <fullName evidence="1">Uncharacterized protein</fullName>
    </submittedName>
</protein>
<sequence>MLGRLDGGEGLLVADLDLAAVDRVRASLPVLANRRTMVNGVARQPERIG</sequence>